<dbReference type="EMBL" id="JAGMVS010000039">
    <property type="protein sequence ID" value="MCM2436835.1"/>
    <property type="molecule type" value="Genomic_DNA"/>
</dbReference>
<dbReference type="InterPro" id="IPR051785">
    <property type="entry name" value="MMCE/EMCE_epimerase"/>
</dbReference>
<evidence type="ECO:0000313" key="3">
    <source>
        <dbReference type="EMBL" id="MCM2436835.1"/>
    </source>
</evidence>
<feature type="domain" description="VOC" evidence="2">
    <location>
        <begin position="8"/>
        <end position="156"/>
    </location>
</feature>
<organism evidence="3 4">
    <name type="scientific">Periweissella beninensis</name>
    <dbReference type="NCBI Taxonomy" id="504936"/>
    <lineage>
        <taxon>Bacteria</taxon>
        <taxon>Bacillati</taxon>
        <taxon>Bacillota</taxon>
        <taxon>Bacilli</taxon>
        <taxon>Lactobacillales</taxon>
        <taxon>Lactobacillaceae</taxon>
        <taxon>Periweissella</taxon>
    </lineage>
</organism>
<sequence>MAFEYLIGINHLGLTVPDIDEATEYFKSAFGAKIAYDGLTNVDEPRAGQVVEQQLGLPKGGKIIRQRMLVIGNGPEIEMFEIEATPQREPIKLADYGWNHLSLYVTDIDKALAQAVKAGGQALSGVHGNSRYEDTPGNGSVYVLTPWGSLVELQIIPHGHYYPANSETNVWVPKKDG</sequence>
<dbReference type="Pfam" id="PF13669">
    <property type="entry name" value="Glyoxalase_4"/>
    <property type="match status" value="1"/>
</dbReference>
<proteinExistence type="predicted"/>
<dbReference type="InterPro" id="IPR029068">
    <property type="entry name" value="Glyas_Bleomycin-R_OHBP_Dase"/>
</dbReference>
<evidence type="ECO:0000256" key="1">
    <source>
        <dbReference type="ARBA" id="ARBA00022723"/>
    </source>
</evidence>
<comment type="caution">
    <text evidence="3">The sequence shown here is derived from an EMBL/GenBank/DDBJ whole genome shotgun (WGS) entry which is preliminary data.</text>
</comment>
<dbReference type="SUPFAM" id="SSF54593">
    <property type="entry name" value="Glyoxalase/Bleomycin resistance protein/Dihydroxybiphenyl dioxygenase"/>
    <property type="match status" value="1"/>
</dbReference>
<dbReference type="InterPro" id="IPR037523">
    <property type="entry name" value="VOC_core"/>
</dbReference>
<keyword evidence="4" id="KW-1185">Reference proteome</keyword>
<protein>
    <submittedName>
        <fullName evidence="3">VOC family protein</fullName>
    </submittedName>
</protein>
<dbReference type="PANTHER" id="PTHR43048">
    <property type="entry name" value="METHYLMALONYL-COA EPIMERASE"/>
    <property type="match status" value="1"/>
</dbReference>
<gene>
    <name evidence="3" type="ORF">KAK10_02670</name>
</gene>
<dbReference type="PANTHER" id="PTHR43048:SF6">
    <property type="entry name" value="BLR8189 PROTEIN"/>
    <property type="match status" value="1"/>
</dbReference>
<dbReference type="Gene3D" id="3.10.180.10">
    <property type="entry name" value="2,3-Dihydroxybiphenyl 1,2-Dioxygenase, domain 1"/>
    <property type="match status" value="1"/>
</dbReference>
<dbReference type="RefSeq" id="WP_205143205.1">
    <property type="nucleotide sequence ID" value="NZ_JAFBDN010000004.1"/>
</dbReference>
<keyword evidence="1" id="KW-0479">Metal-binding</keyword>
<dbReference type="PROSITE" id="PS51819">
    <property type="entry name" value="VOC"/>
    <property type="match status" value="1"/>
</dbReference>
<accession>A0ABT0VGV7</accession>
<evidence type="ECO:0000313" key="4">
    <source>
        <dbReference type="Proteomes" id="UP001057481"/>
    </source>
</evidence>
<reference evidence="3" key="1">
    <citation type="submission" date="2021-04" db="EMBL/GenBank/DDBJ databases">
        <title>Taxonomic assessment of Weissella genus.</title>
        <authorList>
            <person name="Fanelli F."/>
            <person name="Chieffi D."/>
            <person name="Dell'Aquila A."/>
            <person name="Gyu-Sung C."/>
            <person name="Franz C.M.A.P."/>
            <person name="Fusco V."/>
        </authorList>
    </citation>
    <scope>NUCLEOTIDE SEQUENCE</scope>
    <source>
        <strain evidence="3">LMG 25373</strain>
    </source>
</reference>
<name>A0ABT0VGV7_9LACO</name>
<evidence type="ECO:0000259" key="2">
    <source>
        <dbReference type="PROSITE" id="PS51819"/>
    </source>
</evidence>
<dbReference type="Proteomes" id="UP001057481">
    <property type="component" value="Unassembled WGS sequence"/>
</dbReference>